<accession>W4J0Y0</accession>
<dbReference type="Proteomes" id="UP000019103">
    <property type="component" value="Unassembled WGS sequence"/>
</dbReference>
<organism evidence="2 3">
    <name type="scientific">Plasmodium falciparum (isolate Palo Alto / Uganda)</name>
    <dbReference type="NCBI Taxonomy" id="57270"/>
    <lineage>
        <taxon>Eukaryota</taxon>
        <taxon>Sar</taxon>
        <taxon>Alveolata</taxon>
        <taxon>Apicomplexa</taxon>
        <taxon>Aconoidasida</taxon>
        <taxon>Haemosporida</taxon>
        <taxon>Plasmodiidae</taxon>
        <taxon>Plasmodium</taxon>
        <taxon>Plasmodium (Laverania)</taxon>
    </lineage>
</organism>
<name>W4J0Y0_PLAFP</name>
<evidence type="ECO:0000256" key="1">
    <source>
        <dbReference type="SAM" id="Phobius"/>
    </source>
</evidence>
<sequence length="66" mass="8143">MNITSFSVFNKIYKKRSKKKKRKIYKLFSVYSNLYVLSNFIKERGDIFYLNENFVRLIKSLYFQLK</sequence>
<evidence type="ECO:0000313" key="3">
    <source>
        <dbReference type="Proteomes" id="UP000019103"/>
    </source>
</evidence>
<keyword evidence="1" id="KW-1133">Transmembrane helix</keyword>
<reference evidence="2 3" key="1">
    <citation type="submission" date="2013-02" db="EMBL/GenBank/DDBJ databases">
        <title>The Genome Annotation of Plasmodium falciparum Palo Alto/Uganda.</title>
        <authorList>
            <consortium name="The Broad Institute Genome Sequencing Platform"/>
            <consortium name="The Broad Institute Genome Sequencing Center for Infectious Disease"/>
            <person name="Neafsey D."/>
            <person name="Hoffman S."/>
            <person name="Volkman S."/>
            <person name="Rosenthal P."/>
            <person name="Walker B."/>
            <person name="Young S.K."/>
            <person name="Zeng Q."/>
            <person name="Gargeya S."/>
            <person name="Fitzgerald M."/>
            <person name="Haas B."/>
            <person name="Abouelleil A."/>
            <person name="Allen A.W."/>
            <person name="Alvarado L."/>
            <person name="Arachchi H.M."/>
            <person name="Berlin A.M."/>
            <person name="Chapman S.B."/>
            <person name="Gainer-Dewar J."/>
            <person name="Goldberg J."/>
            <person name="Griggs A."/>
            <person name="Gujja S."/>
            <person name="Hansen M."/>
            <person name="Howarth C."/>
            <person name="Imamovic A."/>
            <person name="Ireland A."/>
            <person name="Larimer J."/>
            <person name="McCowan C."/>
            <person name="Murphy C."/>
            <person name="Pearson M."/>
            <person name="Poon T.W."/>
            <person name="Priest M."/>
            <person name="Roberts A."/>
            <person name="Saif S."/>
            <person name="Shea T."/>
            <person name="Sisk P."/>
            <person name="Sykes S."/>
            <person name="Wortman J."/>
            <person name="Nusbaum C."/>
            <person name="Birren B."/>
        </authorList>
    </citation>
    <scope>NUCLEOTIDE SEQUENCE [LARGE SCALE GENOMIC DNA]</scope>
    <source>
        <strain evidence="2 3">Palo Alto/Uganda</strain>
    </source>
</reference>
<dbReference type="AlphaFoldDB" id="W4J0Y0"/>
<gene>
    <name evidence="2" type="ORF">PFUGPA_02476</name>
</gene>
<evidence type="ECO:0000313" key="2">
    <source>
        <dbReference type="EMBL" id="ETW55714.1"/>
    </source>
</evidence>
<proteinExistence type="predicted"/>
<protein>
    <submittedName>
        <fullName evidence="2">Uncharacterized protein</fullName>
    </submittedName>
</protein>
<feature type="transmembrane region" description="Helical" evidence="1">
    <location>
        <begin position="24"/>
        <end position="41"/>
    </location>
</feature>
<keyword evidence="1" id="KW-0812">Transmembrane</keyword>
<reference evidence="2 3" key="2">
    <citation type="submission" date="2013-02" db="EMBL/GenBank/DDBJ databases">
        <title>The Genome Sequence of Plasmodium falciparum Palo Alto/Uganda.</title>
        <authorList>
            <consortium name="The Broad Institute Genome Sequencing Platform"/>
            <consortium name="The Broad Institute Genome Sequencing Center for Infectious Disease"/>
            <person name="Neafsey D."/>
            <person name="Cheeseman I."/>
            <person name="Volkman S."/>
            <person name="Adams J."/>
            <person name="Walker B."/>
            <person name="Young S.K."/>
            <person name="Zeng Q."/>
            <person name="Gargeya S."/>
            <person name="Fitzgerald M."/>
            <person name="Haas B."/>
            <person name="Abouelleil A."/>
            <person name="Alvarado L."/>
            <person name="Arachchi H.M."/>
            <person name="Berlin A.M."/>
            <person name="Chapman S.B."/>
            <person name="Dewar J."/>
            <person name="Goldberg J."/>
            <person name="Griggs A."/>
            <person name="Gujja S."/>
            <person name="Hansen M."/>
            <person name="Howarth C."/>
            <person name="Imamovic A."/>
            <person name="Larimer J."/>
            <person name="McCowan C."/>
            <person name="Murphy C."/>
            <person name="Neiman D."/>
            <person name="Pearson M."/>
            <person name="Priest M."/>
            <person name="Roberts A."/>
            <person name="Saif S."/>
            <person name="Shea T."/>
            <person name="Sisk P."/>
            <person name="Sykes S."/>
            <person name="Wortman J."/>
            <person name="Nusbaum C."/>
            <person name="Birren B."/>
        </authorList>
    </citation>
    <scope>NUCLEOTIDE SEQUENCE [LARGE SCALE GENOMIC DNA]</scope>
    <source>
        <strain evidence="2 3">Palo Alto/Uganda</strain>
    </source>
</reference>
<keyword evidence="1" id="KW-0472">Membrane</keyword>
<dbReference type="EMBL" id="KI927340">
    <property type="protein sequence ID" value="ETW55714.1"/>
    <property type="molecule type" value="Genomic_DNA"/>
</dbReference>